<feature type="region of interest" description="Disordered" evidence="1">
    <location>
        <begin position="55"/>
        <end position="84"/>
    </location>
</feature>
<evidence type="ECO:0000256" key="1">
    <source>
        <dbReference type="SAM" id="MobiDB-lite"/>
    </source>
</evidence>
<keyword evidence="2" id="KW-0732">Signal</keyword>
<feature type="compositionally biased region" description="Basic and acidic residues" evidence="1">
    <location>
        <begin position="61"/>
        <end position="84"/>
    </location>
</feature>
<evidence type="ECO:0000313" key="3">
    <source>
        <dbReference type="EMBL" id="PWL55568.1"/>
    </source>
</evidence>
<protein>
    <recommendedName>
        <fullName evidence="7">DUF4352 domain-containing protein</fullName>
    </recommendedName>
</protein>
<evidence type="ECO:0000313" key="6">
    <source>
        <dbReference type="Proteomes" id="UP000246114"/>
    </source>
</evidence>
<sequence>MKMKKFFAILLVVTISLFVVACGGESKKESSGNDTEQVSSENINGKESSGIVIEQVSSENINRKENSENINRKENSENVNRKGTPETDIKNEIVMAGEGNTVNGVCQFILGEIYVTPRIEPSIITGSSSCYDVKTQGNIYIDVTLAMTNSGYKAKLINDIIDARIKLNNNEYTCFSLVESVDGSDLEKNALIKPKVVRDIHYVAEVPIEEVIGEIEVILTVDGKDFSRTINLEDMMSWNEYKEKMGW</sequence>
<evidence type="ECO:0008006" key="7">
    <source>
        <dbReference type="Google" id="ProtNLM"/>
    </source>
</evidence>
<keyword evidence="5" id="KW-1185">Reference proteome</keyword>
<dbReference type="Proteomes" id="UP000246114">
    <property type="component" value="Unassembled WGS sequence"/>
</dbReference>
<reference evidence="4 5" key="1">
    <citation type="submission" date="2016-10" db="EMBL/GenBank/DDBJ databases">
        <authorList>
            <person name="de Groot N.N."/>
        </authorList>
    </citation>
    <scope>NUCLEOTIDE SEQUENCE [LARGE SCALE GENOMIC DNA]</scope>
    <source>
        <strain evidence="4 5">NLAE-zl-G419</strain>
    </source>
</reference>
<feature type="signal peptide" evidence="2">
    <location>
        <begin position="1"/>
        <end position="21"/>
    </location>
</feature>
<feature type="chain" id="PRO_5038217024" description="DUF4352 domain-containing protein" evidence="2">
    <location>
        <begin position="22"/>
        <end position="247"/>
    </location>
</feature>
<dbReference type="RefSeq" id="WP_027639188.1">
    <property type="nucleotide sequence ID" value="NZ_BAAACD010000026.1"/>
</dbReference>
<gene>
    <name evidence="3" type="ORF">DBY38_01170</name>
    <name evidence="4" type="ORF">SAMN04487885_11847</name>
</gene>
<reference evidence="3 6" key="2">
    <citation type="submission" date="2018-03" db="EMBL/GenBank/DDBJ databases">
        <title>The uncultured portion of the human microbiome is neutrally assembled.</title>
        <authorList>
            <person name="Jeraldo P."/>
            <person name="Boardman L."/>
            <person name="White B.A."/>
            <person name="Nelson H."/>
            <person name="Goldenfeld N."/>
            <person name="Chia N."/>
        </authorList>
    </citation>
    <scope>NUCLEOTIDE SEQUENCE [LARGE SCALE GENOMIC DNA]</scope>
    <source>
        <strain evidence="3">CIM:MAG 903</strain>
    </source>
</reference>
<dbReference type="EMBL" id="FOOE01000018">
    <property type="protein sequence ID" value="SFF97684.1"/>
    <property type="molecule type" value="Genomic_DNA"/>
</dbReference>
<dbReference type="EMBL" id="QAMZ01000005">
    <property type="protein sequence ID" value="PWL55568.1"/>
    <property type="molecule type" value="Genomic_DNA"/>
</dbReference>
<feature type="compositionally biased region" description="Polar residues" evidence="1">
    <location>
        <begin position="32"/>
        <end position="44"/>
    </location>
</feature>
<evidence type="ECO:0000313" key="5">
    <source>
        <dbReference type="Proteomes" id="UP000182135"/>
    </source>
</evidence>
<dbReference type="eggNOG" id="ENOG50303HZ">
    <property type="taxonomic scope" value="Bacteria"/>
</dbReference>
<proteinExistence type="predicted"/>
<accession>A0A1I2N1E0</accession>
<evidence type="ECO:0000256" key="2">
    <source>
        <dbReference type="SAM" id="SignalP"/>
    </source>
</evidence>
<dbReference type="Proteomes" id="UP000182135">
    <property type="component" value="Unassembled WGS sequence"/>
</dbReference>
<feature type="region of interest" description="Disordered" evidence="1">
    <location>
        <begin position="25"/>
        <end position="44"/>
    </location>
</feature>
<dbReference type="PROSITE" id="PS51257">
    <property type="entry name" value="PROKAR_LIPOPROTEIN"/>
    <property type="match status" value="1"/>
</dbReference>
<dbReference type="OrthoDB" id="1908795at2"/>
<evidence type="ECO:0000313" key="4">
    <source>
        <dbReference type="EMBL" id="SFF97684.1"/>
    </source>
</evidence>
<name>A0A1I2N1E0_9CLOT</name>
<dbReference type="AlphaFoldDB" id="A0A1I2N1E0"/>
<organism evidence="4 5">
    <name type="scientific">Clostridium cadaveris</name>
    <dbReference type="NCBI Taxonomy" id="1529"/>
    <lineage>
        <taxon>Bacteria</taxon>
        <taxon>Bacillati</taxon>
        <taxon>Bacillota</taxon>
        <taxon>Clostridia</taxon>
        <taxon>Eubacteriales</taxon>
        <taxon>Clostridiaceae</taxon>
        <taxon>Clostridium</taxon>
    </lineage>
</organism>